<dbReference type="PIRSF" id="PIRSF000477">
    <property type="entry name" value="PurNPase"/>
    <property type="match status" value="1"/>
</dbReference>
<evidence type="ECO:0000256" key="3">
    <source>
        <dbReference type="ARBA" id="ARBA00006751"/>
    </source>
</evidence>
<dbReference type="GO" id="GO:0004731">
    <property type="term" value="F:purine-nucleoside phosphorylase activity"/>
    <property type="evidence" value="ECO:0007669"/>
    <property type="project" value="UniProtKB-EC"/>
</dbReference>
<dbReference type="EC" id="2.4.2.1" evidence="7"/>
<dbReference type="EMBL" id="JBBNPS010000001">
    <property type="protein sequence ID" value="MEQ3352709.1"/>
    <property type="molecule type" value="Genomic_DNA"/>
</dbReference>
<dbReference type="Pfam" id="PF01048">
    <property type="entry name" value="PNP_UDP_1"/>
    <property type="match status" value="1"/>
</dbReference>
<dbReference type="PANTHER" id="PTHR11904">
    <property type="entry name" value="METHYLTHIOADENOSINE/PURINE NUCLEOSIDE PHOSPHORYLASE"/>
    <property type="match status" value="1"/>
</dbReference>
<sequence>MNKTIEYLNKQTDLRPEIGIILGSGLGDFAETIENAVSIPYKDIPGFKQSTVQGHSGELIFGTLAGKNIVAMKGRIHFYEGVDMADVVFPTKILCELGIKTLIVTNAAGGVNEGFEPGDLMIITDHINFNGKNPLIGPNDGKGERFPDMSYAYDPKLAALVKSTAEALKIKHQSGVYMYMTGPSYETPAEVRMARILGADAVGMSTVPEVIIANHRGVKVIGISCITNMAAGILDQPLEHEEVIEISARVADDFKALVTKTIEAI</sequence>
<dbReference type="NCBIfam" id="NF006054">
    <property type="entry name" value="PRK08202.1"/>
    <property type="match status" value="1"/>
</dbReference>
<keyword evidence="10" id="KW-1185">Reference proteome</keyword>
<proteinExistence type="inferred from homology"/>
<dbReference type="InterPro" id="IPR011268">
    <property type="entry name" value="Purine_phosphorylase"/>
</dbReference>
<evidence type="ECO:0000313" key="10">
    <source>
        <dbReference type="Proteomes" id="UP001481872"/>
    </source>
</evidence>
<reference evidence="9 10" key="1">
    <citation type="submission" date="2024-04" db="EMBL/GenBank/DDBJ databases">
        <title>Human intestinal bacterial collection.</title>
        <authorList>
            <person name="Pauvert C."/>
            <person name="Hitch T.C.A."/>
            <person name="Clavel T."/>
        </authorList>
    </citation>
    <scope>NUCLEOTIDE SEQUENCE [LARGE SCALE GENOMIC DNA]</scope>
    <source>
        <strain evidence="9 10">CLA-SR-H026</strain>
    </source>
</reference>
<feature type="domain" description="Nucleoside phosphorylase" evidence="8">
    <location>
        <begin position="17"/>
        <end position="263"/>
    </location>
</feature>
<dbReference type="PANTHER" id="PTHR11904:SF9">
    <property type="entry name" value="PURINE NUCLEOSIDE PHOSPHORYLASE-RELATED"/>
    <property type="match status" value="1"/>
</dbReference>
<dbReference type="InterPro" id="IPR035994">
    <property type="entry name" value="Nucleoside_phosphorylase_sf"/>
</dbReference>
<dbReference type="NCBIfam" id="TIGR01700">
    <property type="entry name" value="PNPH"/>
    <property type="match status" value="1"/>
</dbReference>
<evidence type="ECO:0000256" key="6">
    <source>
        <dbReference type="ARBA" id="ARBA00048556"/>
    </source>
</evidence>
<accession>A0ABV1J3D9</accession>
<dbReference type="NCBIfam" id="TIGR01697">
    <property type="entry name" value="PNPH-PUNA-XAPA"/>
    <property type="match status" value="1"/>
</dbReference>
<dbReference type="InterPro" id="IPR011270">
    <property type="entry name" value="Pur_Nuc_Pase_Ino/Guo-sp"/>
</dbReference>
<dbReference type="RefSeq" id="WP_349053123.1">
    <property type="nucleotide sequence ID" value="NZ_JBBNPS010000001.1"/>
</dbReference>
<keyword evidence="4 7" id="KW-0328">Glycosyltransferase</keyword>
<comment type="catalytic activity">
    <reaction evidence="6">
        <text>a purine 2'-deoxy-D-ribonucleoside + phosphate = a purine nucleobase + 2-deoxy-alpha-D-ribose 1-phosphate</text>
        <dbReference type="Rhea" id="RHEA:36431"/>
        <dbReference type="ChEBI" id="CHEBI:26386"/>
        <dbReference type="ChEBI" id="CHEBI:43474"/>
        <dbReference type="ChEBI" id="CHEBI:57259"/>
        <dbReference type="ChEBI" id="CHEBI:142361"/>
        <dbReference type="EC" id="2.4.2.1"/>
    </reaction>
</comment>
<evidence type="ECO:0000313" key="9">
    <source>
        <dbReference type="EMBL" id="MEQ3352709.1"/>
    </source>
</evidence>
<comment type="similarity">
    <text evidence="3 7">Belongs to the PNP/MTAP phosphorylase family.</text>
</comment>
<organism evidence="9 10">
    <name type="scientific">Aedoeadaptatus acetigenes</name>
    <dbReference type="NCBI Taxonomy" id="2981723"/>
    <lineage>
        <taxon>Bacteria</taxon>
        <taxon>Bacillati</taxon>
        <taxon>Bacillota</taxon>
        <taxon>Tissierellia</taxon>
        <taxon>Tissierellales</taxon>
        <taxon>Peptoniphilaceae</taxon>
        <taxon>Aedoeadaptatus</taxon>
    </lineage>
</organism>
<dbReference type="SUPFAM" id="SSF53167">
    <property type="entry name" value="Purine and uridine phosphorylases"/>
    <property type="match status" value="1"/>
</dbReference>
<evidence type="ECO:0000259" key="8">
    <source>
        <dbReference type="Pfam" id="PF01048"/>
    </source>
</evidence>
<evidence type="ECO:0000256" key="2">
    <source>
        <dbReference type="ARBA" id="ARBA00005058"/>
    </source>
</evidence>
<name>A0ABV1J3D9_9FIRM</name>
<gene>
    <name evidence="9" type="ORF">AAA081_00120</name>
</gene>
<dbReference type="CDD" id="cd09009">
    <property type="entry name" value="PNP-EcPNPII_like"/>
    <property type="match status" value="1"/>
</dbReference>
<keyword evidence="5 7" id="KW-0808">Transferase</keyword>
<protein>
    <recommendedName>
        <fullName evidence="7">Purine nucleoside phosphorylase</fullName>
        <ecNumber evidence="7">2.4.2.1</ecNumber>
    </recommendedName>
    <alternativeName>
        <fullName evidence="7">Inosine-guanosine phosphorylase</fullName>
    </alternativeName>
</protein>
<dbReference type="InterPro" id="IPR000845">
    <property type="entry name" value="Nucleoside_phosphorylase_d"/>
</dbReference>
<evidence type="ECO:0000256" key="5">
    <source>
        <dbReference type="ARBA" id="ARBA00022679"/>
    </source>
</evidence>
<comment type="pathway">
    <text evidence="2 7">Purine metabolism; purine nucleoside salvage.</text>
</comment>
<evidence type="ECO:0000256" key="1">
    <source>
        <dbReference type="ARBA" id="ARBA00002678"/>
    </source>
</evidence>
<evidence type="ECO:0000256" key="7">
    <source>
        <dbReference type="PIRNR" id="PIRNR000477"/>
    </source>
</evidence>
<comment type="caution">
    <text evidence="9">The sequence shown here is derived from an EMBL/GenBank/DDBJ whole genome shotgun (WGS) entry which is preliminary data.</text>
</comment>
<evidence type="ECO:0000256" key="4">
    <source>
        <dbReference type="ARBA" id="ARBA00022676"/>
    </source>
</evidence>
<dbReference type="Proteomes" id="UP001481872">
    <property type="component" value="Unassembled WGS sequence"/>
</dbReference>
<dbReference type="Gene3D" id="3.40.50.1580">
    <property type="entry name" value="Nucleoside phosphorylase domain"/>
    <property type="match status" value="1"/>
</dbReference>
<comment type="function">
    <text evidence="1">The purine nucleoside phosphorylases catalyze the phosphorolytic breakdown of the N-glycosidic bond in the beta-(deoxy)ribonucleoside molecules, with the formation of the corresponding free purine bases and pentose-1-phosphate. Cleaves guanosine, inosine, 2'-deoxyguanosine and 2'-deoxyinosine.</text>
</comment>